<dbReference type="GO" id="GO:0008934">
    <property type="term" value="F:inositol monophosphate 1-phosphatase activity"/>
    <property type="evidence" value="ECO:0007669"/>
    <property type="project" value="TreeGrafter"/>
</dbReference>
<dbReference type="Proteomes" id="UP000254834">
    <property type="component" value="Chromosome"/>
</dbReference>
<evidence type="ECO:0008006" key="8">
    <source>
        <dbReference type="Google" id="ProtNLM"/>
    </source>
</evidence>
<evidence type="ECO:0000256" key="1">
    <source>
        <dbReference type="ARBA" id="ARBA00001946"/>
    </source>
</evidence>
<feature type="binding site" evidence="5">
    <location>
        <position position="80"/>
    </location>
    <ligand>
        <name>Mg(2+)</name>
        <dbReference type="ChEBI" id="CHEBI:18420"/>
        <label>1</label>
        <note>catalytic</note>
    </ligand>
</feature>
<evidence type="ECO:0000313" key="7">
    <source>
        <dbReference type="Proteomes" id="UP000254834"/>
    </source>
</evidence>
<sequence length="259" mass="29306">MQYFDQIENIMVRSGQLVMQYFRQDLEVYCKIDGSLATNVDIENEIFLQQELLRIMPDAGIVAEESGAQNEDREYMWIIDPLDGTKNFIQGIPHFCICIALTFRGEPIVGAIYNPITKDLYYAEKGLGAWLNGKNKIAIQDQNFENTGVLVVVDDLQLKHIKLQQELKSGCNNLQISNRYFGCAGLDSVYVAAGYLNFIVFENIAWWDVAAGMLLIEQAGGMVDWKIKSSDKSISGRFIAGHPSIFKQFYMIVDSKICN</sequence>
<feature type="binding site" evidence="5">
    <location>
        <position position="64"/>
    </location>
    <ligand>
        <name>Mg(2+)</name>
        <dbReference type="ChEBI" id="CHEBI:18420"/>
        <label>1</label>
        <note>catalytic</note>
    </ligand>
</feature>
<evidence type="ECO:0000256" key="5">
    <source>
        <dbReference type="PIRSR" id="PIRSR600760-2"/>
    </source>
</evidence>
<dbReference type="KEGG" id="cdes:C0J27_05000"/>
<dbReference type="PRINTS" id="PR00377">
    <property type="entry name" value="IMPHPHTASES"/>
</dbReference>
<keyword evidence="4 5" id="KW-0460">Magnesium</keyword>
<feature type="binding site" evidence="5">
    <location>
        <position position="82"/>
    </location>
    <ligand>
        <name>Mg(2+)</name>
        <dbReference type="ChEBI" id="CHEBI:18420"/>
        <label>1</label>
        <note>catalytic</note>
    </ligand>
</feature>
<dbReference type="SUPFAM" id="SSF56655">
    <property type="entry name" value="Carbohydrate phosphatase"/>
    <property type="match status" value="1"/>
</dbReference>
<reference evidence="6 7" key="1">
    <citation type="submission" date="2017-12" db="EMBL/GenBank/DDBJ databases">
        <title>Chromulinavorax destructans is a abundant pathogen of dominant heterotrophic picoflagllates.</title>
        <authorList>
            <person name="Deeg C.M."/>
            <person name="Zimmer M."/>
            <person name="Suttle C.A."/>
        </authorList>
    </citation>
    <scope>NUCLEOTIDE SEQUENCE [LARGE SCALE GENOMIC DNA]</scope>
    <source>
        <strain evidence="6 7">SeV1</strain>
    </source>
</reference>
<dbReference type="InterPro" id="IPR000760">
    <property type="entry name" value="Inositol_monophosphatase-like"/>
</dbReference>
<dbReference type="PROSITE" id="PS00630">
    <property type="entry name" value="IMP_2"/>
    <property type="match status" value="1"/>
</dbReference>
<dbReference type="Gene3D" id="3.30.540.10">
    <property type="entry name" value="Fructose-1,6-Bisphosphatase, subunit A, domain 1"/>
    <property type="match status" value="1"/>
</dbReference>
<proteinExistence type="predicted"/>
<dbReference type="PANTHER" id="PTHR20854">
    <property type="entry name" value="INOSITOL MONOPHOSPHATASE"/>
    <property type="match status" value="1"/>
</dbReference>
<comment type="cofactor">
    <cofactor evidence="1 5">
        <name>Mg(2+)</name>
        <dbReference type="ChEBI" id="CHEBI:18420"/>
    </cofactor>
</comment>
<evidence type="ECO:0000256" key="2">
    <source>
        <dbReference type="ARBA" id="ARBA00022723"/>
    </source>
</evidence>
<accession>A0A345ZCP4</accession>
<gene>
    <name evidence="6" type="ORF">C0J27_05000</name>
</gene>
<evidence type="ECO:0000256" key="3">
    <source>
        <dbReference type="ARBA" id="ARBA00022801"/>
    </source>
</evidence>
<dbReference type="InterPro" id="IPR020550">
    <property type="entry name" value="Inositol_monophosphatase_CS"/>
</dbReference>
<dbReference type="Pfam" id="PF00459">
    <property type="entry name" value="Inositol_P"/>
    <property type="match status" value="1"/>
</dbReference>
<dbReference type="Gene3D" id="3.40.190.80">
    <property type="match status" value="1"/>
</dbReference>
<keyword evidence="3" id="KW-0378">Hydrolase</keyword>
<dbReference type="EMBL" id="CP025544">
    <property type="protein sequence ID" value="AXK61061.1"/>
    <property type="molecule type" value="Genomic_DNA"/>
</dbReference>
<dbReference type="GO" id="GO:0007165">
    <property type="term" value="P:signal transduction"/>
    <property type="evidence" value="ECO:0007669"/>
    <property type="project" value="TreeGrafter"/>
</dbReference>
<dbReference type="PANTHER" id="PTHR20854:SF4">
    <property type="entry name" value="INOSITOL-1-MONOPHOSPHATASE-RELATED"/>
    <property type="match status" value="1"/>
</dbReference>
<dbReference type="FunFam" id="3.30.540.10:FF:000003">
    <property type="entry name" value="Inositol-1-monophosphatase"/>
    <property type="match status" value="1"/>
</dbReference>
<keyword evidence="7" id="KW-1185">Reference proteome</keyword>
<evidence type="ECO:0000256" key="4">
    <source>
        <dbReference type="ARBA" id="ARBA00022842"/>
    </source>
</evidence>
<protein>
    <recommendedName>
        <fullName evidence="8">Inositol-phosphate phosphatase</fullName>
    </recommendedName>
</protein>
<feature type="binding site" evidence="5">
    <location>
        <position position="208"/>
    </location>
    <ligand>
        <name>Mg(2+)</name>
        <dbReference type="ChEBI" id="CHEBI:18420"/>
        <label>1</label>
        <note>catalytic</note>
    </ligand>
</feature>
<organism evidence="6 7">
    <name type="scientific">Candidatus Chromulinivorax destructor</name>
    <dbReference type="NCBI Taxonomy" id="2066483"/>
    <lineage>
        <taxon>Bacteria</taxon>
        <taxon>Candidatus Babelota</taxon>
        <taxon>Candidatus Babeliae</taxon>
        <taxon>Candidatus Babeliales</taxon>
        <taxon>Candidatus Chromulinivoraceae</taxon>
        <taxon>Candidatus Chromulinivorax</taxon>
    </lineage>
</organism>
<dbReference type="OrthoDB" id="9772456at2"/>
<feature type="binding site" evidence="5">
    <location>
        <position position="83"/>
    </location>
    <ligand>
        <name>Mg(2+)</name>
        <dbReference type="ChEBI" id="CHEBI:18420"/>
        <label>1</label>
        <note>catalytic</note>
    </ligand>
</feature>
<dbReference type="GO" id="GO:0046854">
    <property type="term" value="P:phosphatidylinositol phosphate biosynthetic process"/>
    <property type="evidence" value="ECO:0007669"/>
    <property type="project" value="InterPro"/>
</dbReference>
<dbReference type="GO" id="GO:0006020">
    <property type="term" value="P:inositol metabolic process"/>
    <property type="evidence" value="ECO:0007669"/>
    <property type="project" value="TreeGrafter"/>
</dbReference>
<dbReference type="GO" id="GO:0046872">
    <property type="term" value="F:metal ion binding"/>
    <property type="evidence" value="ECO:0007669"/>
    <property type="project" value="UniProtKB-KW"/>
</dbReference>
<evidence type="ECO:0000313" key="6">
    <source>
        <dbReference type="EMBL" id="AXK61061.1"/>
    </source>
</evidence>
<dbReference type="RefSeq" id="WP_115586076.1">
    <property type="nucleotide sequence ID" value="NZ_CP025544.1"/>
</dbReference>
<name>A0A345ZCP4_9BACT</name>
<dbReference type="AlphaFoldDB" id="A0A345ZCP4"/>
<keyword evidence="2 5" id="KW-0479">Metal-binding</keyword>